<sequence length="284" mass="30193">MTTYAVTAATGQLGTLVTDQLLAKNVESASITAVARDADKAAPFAARGVTVRTADYDDREALEAAFDGVDRLLFISGSEVGRRVPQHRNVIEAAKAAGVGRVYYTSVLRATDNPMVLAPEHKATEEMLAESGIAHTILRHGWYTENYTAEVPRHIARGVLLHAGGDGRIAAATRADFAEADAQALLTDYEANVTLELGGVSFTYADLARTISEVSGTAVEPQPVTPQEFRQILLQGGMDENTAGFLARLESDVAADRLDGDSTNLTDLLARPVTPLSIAVRAAL</sequence>
<dbReference type="InterPro" id="IPR036291">
    <property type="entry name" value="NAD(P)-bd_dom_sf"/>
</dbReference>
<dbReference type="RefSeq" id="WP_282516011.1">
    <property type="nucleotide sequence ID" value="NZ_JASCIR010000029.1"/>
</dbReference>
<dbReference type="Pfam" id="PF13460">
    <property type="entry name" value="NAD_binding_10"/>
    <property type="match status" value="1"/>
</dbReference>
<dbReference type="CDD" id="cd05269">
    <property type="entry name" value="TMR_SDR_a"/>
    <property type="match status" value="1"/>
</dbReference>
<keyword evidence="2" id="KW-0560">Oxidoreductase</keyword>
<evidence type="ECO:0000313" key="3">
    <source>
        <dbReference type="Proteomes" id="UP001224661"/>
    </source>
</evidence>
<reference evidence="2 3" key="1">
    <citation type="submission" date="2023-05" db="EMBL/GenBank/DDBJ databases">
        <title>Draft genome sequence of Streptomyces sp. B-S-A8 isolated from a cave soil in Thailand.</title>
        <authorList>
            <person name="Chamroensaksri N."/>
            <person name="Muangham S."/>
        </authorList>
    </citation>
    <scope>NUCLEOTIDE SEQUENCE [LARGE SCALE GENOMIC DNA]</scope>
    <source>
        <strain evidence="2 3">B-S-A8</strain>
    </source>
</reference>
<dbReference type="SUPFAM" id="SSF51735">
    <property type="entry name" value="NAD(P)-binding Rossmann-fold domains"/>
    <property type="match status" value="1"/>
</dbReference>
<accession>A0ABT6RYP0</accession>
<dbReference type="InterPro" id="IPR016040">
    <property type="entry name" value="NAD(P)-bd_dom"/>
</dbReference>
<dbReference type="InterPro" id="IPR052718">
    <property type="entry name" value="NmrA-type_oxidoreductase"/>
</dbReference>
<evidence type="ECO:0000259" key="1">
    <source>
        <dbReference type="Pfam" id="PF13460"/>
    </source>
</evidence>
<keyword evidence="3" id="KW-1185">Reference proteome</keyword>
<name>A0ABT6RYP0_9ACTN</name>
<dbReference type="GO" id="GO:0003955">
    <property type="term" value="F:NAD(P)H dehydrogenase (quinone) activity"/>
    <property type="evidence" value="ECO:0007669"/>
    <property type="project" value="UniProtKB-EC"/>
</dbReference>
<dbReference type="PANTHER" id="PTHR47129">
    <property type="entry name" value="QUINONE OXIDOREDUCTASE 2"/>
    <property type="match status" value="1"/>
</dbReference>
<dbReference type="EMBL" id="JASCIR010000029">
    <property type="protein sequence ID" value="MDI3389547.1"/>
    <property type="molecule type" value="Genomic_DNA"/>
</dbReference>
<proteinExistence type="predicted"/>
<gene>
    <name evidence="2" type="ORF">QIS99_25645</name>
</gene>
<organism evidence="2 3">
    <name type="scientific">Streptomyces solicavernae</name>
    <dbReference type="NCBI Taxonomy" id="3043614"/>
    <lineage>
        <taxon>Bacteria</taxon>
        <taxon>Bacillati</taxon>
        <taxon>Actinomycetota</taxon>
        <taxon>Actinomycetes</taxon>
        <taxon>Kitasatosporales</taxon>
        <taxon>Streptomycetaceae</taxon>
        <taxon>Streptomyces</taxon>
    </lineage>
</organism>
<feature type="domain" description="NAD(P)-binding" evidence="1">
    <location>
        <begin position="9"/>
        <end position="183"/>
    </location>
</feature>
<dbReference type="EC" id="1.6.5.2" evidence="2"/>
<evidence type="ECO:0000313" key="2">
    <source>
        <dbReference type="EMBL" id="MDI3389547.1"/>
    </source>
</evidence>
<protein>
    <submittedName>
        <fullName evidence="2">SDR family oxidoreductase</fullName>
        <ecNumber evidence="2">1.6.5.2</ecNumber>
    </submittedName>
</protein>
<dbReference type="PANTHER" id="PTHR47129:SF1">
    <property type="entry name" value="NMRA-LIKE DOMAIN-CONTAINING PROTEIN"/>
    <property type="match status" value="1"/>
</dbReference>
<dbReference type="Proteomes" id="UP001224661">
    <property type="component" value="Unassembled WGS sequence"/>
</dbReference>
<dbReference type="Gene3D" id="3.90.25.10">
    <property type="entry name" value="UDP-galactose 4-epimerase, domain 1"/>
    <property type="match status" value="1"/>
</dbReference>
<dbReference type="Gene3D" id="3.40.50.720">
    <property type="entry name" value="NAD(P)-binding Rossmann-like Domain"/>
    <property type="match status" value="1"/>
</dbReference>
<comment type="caution">
    <text evidence="2">The sequence shown here is derived from an EMBL/GenBank/DDBJ whole genome shotgun (WGS) entry which is preliminary data.</text>
</comment>